<evidence type="ECO:0000256" key="1">
    <source>
        <dbReference type="SAM" id="MobiDB-lite"/>
    </source>
</evidence>
<feature type="transmembrane region" description="Helical" evidence="2">
    <location>
        <begin position="109"/>
        <end position="131"/>
    </location>
</feature>
<feature type="transmembrane region" description="Helical" evidence="2">
    <location>
        <begin position="210"/>
        <end position="233"/>
    </location>
</feature>
<feature type="compositionally biased region" description="Low complexity" evidence="1">
    <location>
        <begin position="21"/>
        <end position="38"/>
    </location>
</feature>
<name>A0A1Y1IAH7_KLENI</name>
<keyword evidence="4" id="KW-1185">Reference proteome</keyword>
<dbReference type="EMBL" id="DF237339">
    <property type="protein sequence ID" value="GAQ87974.1"/>
    <property type="molecule type" value="Genomic_DNA"/>
</dbReference>
<feature type="transmembrane region" description="Helical" evidence="2">
    <location>
        <begin position="327"/>
        <end position="345"/>
    </location>
</feature>
<reference evidence="3 4" key="1">
    <citation type="journal article" date="2014" name="Nat. Commun.">
        <title>Klebsormidium flaccidum genome reveals primary factors for plant terrestrial adaptation.</title>
        <authorList>
            <person name="Hori K."/>
            <person name="Maruyama F."/>
            <person name="Fujisawa T."/>
            <person name="Togashi T."/>
            <person name="Yamamoto N."/>
            <person name="Seo M."/>
            <person name="Sato S."/>
            <person name="Yamada T."/>
            <person name="Mori H."/>
            <person name="Tajima N."/>
            <person name="Moriyama T."/>
            <person name="Ikeuchi M."/>
            <person name="Watanabe M."/>
            <person name="Wada H."/>
            <person name="Kobayashi K."/>
            <person name="Saito M."/>
            <person name="Masuda T."/>
            <person name="Sasaki-Sekimoto Y."/>
            <person name="Mashiguchi K."/>
            <person name="Awai K."/>
            <person name="Shimojima M."/>
            <person name="Masuda S."/>
            <person name="Iwai M."/>
            <person name="Nobusawa T."/>
            <person name="Narise T."/>
            <person name="Kondo S."/>
            <person name="Saito H."/>
            <person name="Sato R."/>
            <person name="Murakawa M."/>
            <person name="Ihara Y."/>
            <person name="Oshima-Yamada Y."/>
            <person name="Ohtaka K."/>
            <person name="Satoh M."/>
            <person name="Sonobe K."/>
            <person name="Ishii M."/>
            <person name="Ohtani R."/>
            <person name="Kanamori-Sato M."/>
            <person name="Honoki R."/>
            <person name="Miyazaki D."/>
            <person name="Mochizuki H."/>
            <person name="Umetsu J."/>
            <person name="Higashi K."/>
            <person name="Shibata D."/>
            <person name="Kamiya Y."/>
            <person name="Sato N."/>
            <person name="Nakamura Y."/>
            <person name="Tabata S."/>
            <person name="Ida S."/>
            <person name="Kurokawa K."/>
            <person name="Ohta H."/>
        </authorList>
    </citation>
    <scope>NUCLEOTIDE SEQUENCE [LARGE SCALE GENOMIC DNA]</scope>
    <source>
        <strain evidence="3 4">NIES-2285</strain>
    </source>
</reference>
<sequence>MGTELNHNGDKDVEAGTPLGSSAPNIPNNSSPRNMETGGSSGSGMTGFFMRSHDSRAQRDPIKRAEEKKRKLEKMQKQIDKLKEALQGKSGERVYAEKKRLIDVKRKDVFQILALYAAFITAVLAAVAGSFNRNQSSDLLIQENCCQAFTFAGNPTPRCCNPLVSPSEWPPCCTKLDIPGQLRWVQGLLNSTDPMRSCEVSDSAWRYQEIVANMYLALSVTGLLACVYVSSLVGDIVKLSPWKFLADSVALGLEVRLPEGFTCQRCQAKREPGSNEPSASAGDKIDPADVRPPQDVAHLLSKGCYQCILRNAGTIFFKRVLRCSSAYLMYALCAATAVSCAFYFYNLESRFCPRGDNHATNANVVWFLARAAASFLVVSTVINILTVSKVMVEEYNSVKGPRVLAAIGRAQALKELASLP</sequence>
<evidence type="ECO:0000313" key="4">
    <source>
        <dbReference type="Proteomes" id="UP000054558"/>
    </source>
</evidence>
<proteinExistence type="predicted"/>
<keyword evidence="2" id="KW-0472">Membrane</keyword>
<evidence type="ECO:0000313" key="3">
    <source>
        <dbReference type="EMBL" id="GAQ87974.1"/>
    </source>
</evidence>
<protein>
    <submittedName>
        <fullName evidence="3">Uncharacterized protein</fullName>
    </submittedName>
</protein>
<accession>A0A1Y1IAH7</accession>
<keyword evidence="2" id="KW-0812">Transmembrane</keyword>
<keyword evidence="2" id="KW-1133">Transmembrane helix</keyword>
<evidence type="ECO:0000256" key="2">
    <source>
        <dbReference type="SAM" id="Phobius"/>
    </source>
</evidence>
<feature type="region of interest" description="Disordered" evidence="1">
    <location>
        <begin position="1"/>
        <end position="74"/>
    </location>
</feature>
<dbReference type="AlphaFoldDB" id="A0A1Y1IAH7"/>
<dbReference type="Proteomes" id="UP000054558">
    <property type="component" value="Unassembled WGS sequence"/>
</dbReference>
<feature type="region of interest" description="Disordered" evidence="1">
    <location>
        <begin position="269"/>
        <end position="289"/>
    </location>
</feature>
<gene>
    <name evidence="3" type="ORF">KFL_003900140</name>
</gene>
<organism evidence="3 4">
    <name type="scientific">Klebsormidium nitens</name>
    <name type="common">Green alga</name>
    <name type="synonym">Ulothrix nitens</name>
    <dbReference type="NCBI Taxonomy" id="105231"/>
    <lineage>
        <taxon>Eukaryota</taxon>
        <taxon>Viridiplantae</taxon>
        <taxon>Streptophyta</taxon>
        <taxon>Klebsormidiophyceae</taxon>
        <taxon>Klebsormidiales</taxon>
        <taxon>Klebsormidiaceae</taxon>
        <taxon>Klebsormidium</taxon>
    </lineage>
</organism>
<feature type="compositionally biased region" description="Basic and acidic residues" evidence="1">
    <location>
        <begin position="51"/>
        <end position="74"/>
    </location>
</feature>
<feature type="transmembrane region" description="Helical" evidence="2">
    <location>
        <begin position="365"/>
        <end position="385"/>
    </location>
</feature>